<keyword evidence="11" id="KW-1185">Reference proteome</keyword>
<evidence type="ECO:0000256" key="6">
    <source>
        <dbReference type="SAM" id="Phobius"/>
    </source>
</evidence>
<name>A0A839IS52_9GAMM</name>
<keyword evidence="6" id="KW-0472">Membrane</keyword>
<dbReference type="PANTHER" id="PTHR32089:SF112">
    <property type="entry name" value="LYSOZYME-LIKE PROTEIN-RELATED"/>
    <property type="match status" value="1"/>
</dbReference>
<proteinExistence type="inferred from homology"/>
<dbReference type="Proteomes" id="UP000565262">
    <property type="component" value="Unassembled WGS sequence"/>
</dbReference>
<evidence type="ECO:0000259" key="9">
    <source>
        <dbReference type="PROSITE" id="PS50885"/>
    </source>
</evidence>
<keyword evidence="6" id="KW-1133">Transmembrane helix</keyword>
<dbReference type="Gene3D" id="1.10.287.950">
    <property type="entry name" value="Methyl-accepting chemotaxis protein"/>
    <property type="match status" value="1"/>
</dbReference>
<dbReference type="SUPFAM" id="SSF58104">
    <property type="entry name" value="Methyl-accepting chemotaxis protein (MCP) signaling domain"/>
    <property type="match status" value="1"/>
</dbReference>
<dbReference type="RefSeq" id="WP_182809547.1">
    <property type="nucleotide sequence ID" value="NZ_JACJFM010000018.1"/>
</dbReference>
<evidence type="ECO:0000256" key="5">
    <source>
        <dbReference type="PROSITE-ProRule" id="PRU00284"/>
    </source>
</evidence>
<evidence type="ECO:0000259" key="7">
    <source>
        <dbReference type="PROSITE" id="PS50111"/>
    </source>
</evidence>
<dbReference type="CDD" id="cd11386">
    <property type="entry name" value="MCP_signal"/>
    <property type="match status" value="1"/>
</dbReference>
<dbReference type="InterPro" id="IPR004090">
    <property type="entry name" value="Chemotax_Me-accpt_rcpt"/>
</dbReference>
<dbReference type="InterPro" id="IPR000727">
    <property type="entry name" value="T_SNARE_dom"/>
</dbReference>
<dbReference type="GO" id="GO:0006935">
    <property type="term" value="P:chemotaxis"/>
    <property type="evidence" value="ECO:0007669"/>
    <property type="project" value="InterPro"/>
</dbReference>
<dbReference type="SMART" id="SM00283">
    <property type="entry name" value="MA"/>
    <property type="match status" value="1"/>
</dbReference>
<dbReference type="FunFam" id="1.10.287.950:FF:000001">
    <property type="entry name" value="Methyl-accepting chemotaxis sensory transducer"/>
    <property type="match status" value="1"/>
</dbReference>
<evidence type="ECO:0000313" key="11">
    <source>
        <dbReference type="Proteomes" id="UP000565262"/>
    </source>
</evidence>
<feature type="transmembrane region" description="Helical" evidence="6">
    <location>
        <begin position="191"/>
        <end position="212"/>
    </location>
</feature>
<evidence type="ECO:0000256" key="3">
    <source>
        <dbReference type="ARBA" id="ARBA00023224"/>
    </source>
</evidence>
<organism evidence="10 11">
    <name type="scientific">Oceanospirillum sediminis</name>
    <dbReference type="NCBI Taxonomy" id="2760088"/>
    <lineage>
        <taxon>Bacteria</taxon>
        <taxon>Pseudomonadati</taxon>
        <taxon>Pseudomonadota</taxon>
        <taxon>Gammaproteobacteria</taxon>
        <taxon>Oceanospirillales</taxon>
        <taxon>Oceanospirillaceae</taxon>
        <taxon>Oceanospirillum</taxon>
    </lineage>
</organism>
<dbReference type="GO" id="GO:0005886">
    <property type="term" value="C:plasma membrane"/>
    <property type="evidence" value="ECO:0007669"/>
    <property type="project" value="UniProtKB-SubCell"/>
</dbReference>
<dbReference type="GO" id="GO:0004888">
    <property type="term" value="F:transmembrane signaling receptor activity"/>
    <property type="evidence" value="ECO:0007669"/>
    <property type="project" value="InterPro"/>
</dbReference>
<accession>A0A839IS52</accession>
<keyword evidence="6" id="KW-0812">Transmembrane</keyword>
<feature type="domain" description="Methyl-accepting transducer" evidence="7">
    <location>
        <begin position="269"/>
        <end position="505"/>
    </location>
</feature>
<evidence type="ECO:0000259" key="8">
    <source>
        <dbReference type="PROSITE" id="PS50192"/>
    </source>
</evidence>
<dbReference type="GO" id="GO:0007165">
    <property type="term" value="P:signal transduction"/>
    <property type="evidence" value="ECO:0007669"/>
    <property type="project" value="UniProtKB-KW"/>
</dbReference>
<evidence type="ECO:0000256" key="1">
    <source>
        <dbReference type="ARBA" id="ARBA00004429"/>
    </source>
</evidence>
<evidence type="ECO:0000256" key="4">
    <source>
        <dbReference type="ARBA" id="ARBA00029447"/>
    </source>
</evidence>
<dbReference type="InterPro" id="IPR003660">
    <property type="entry name" value="HAMP_dom"/>
</dbReference>
<gene>
    <name evidence="10" type="ORF">H4O21_14260</name>
</gene>
<keyword evidence="3 5" id="KW-0807">Transducer</keyword>
<sequence>MERRMLSTLKSKAFFFAVASVVFLLTQIFFLKGDTQEVIGEIEALAKEQLPQLEKARDMQMAVVQVQQWLTDISATRGLDGLNDGFDEAEANAELFRQRTEEMIQLDKANADFYKALLPVFEDYYMAGQMMAEGYIAGGPSSGNLMMDDFDKSAEAIYSRIDTLMDKHQSGTERALAAAIATAKQAEQSSIMFTSVLGVLIFSLISGLWFFVLKPVNRVHRLVEELGKGDGDLSQRLPEDRKDEIGDLARSFNHFIDKTDHTVSSIMKSVVRLIPMAEELSDTNTHVQDRVMKQNEQSKRVHECMMTTKNAADSVSGAVERISSASTQGYERVSHGVDIVVKSSQTMEQLSIKVGSAETAISRLRESSERIEGVIDVISNIAEQTNLLALNAAIEAARAGEAGRGFAVVADEVRSLAGKTHESTVEVQSMVEAIRSETHEVVRIMQESADAAGESKELVEASQSSLNEINDAILHIRSCSEEILDAIQLQGENFSKVEQNFDVMDEYFRETLESGQLTFSFGEDMKKMSMKLQSMVSNFKVSDNDWSTKKRGKSRVNEEVDLF</sequence>
<comment type="subcellular location">
    <subcellularLocation>
        <location evidence="1">Cell inner membrane</location>
        <topology evidence="1">Multi-pass membrane protein</topology>
    </subcellularLocation>
</comment>
<dbReference type="PROSITE" id="PS50111">
    <property type="entry name" value="CHEMOTAXIS_TRANSDUC_2"/>
    <property type="match status" value="1"/>
</dbReference>
<dbReference type="Pfam" id="PF00015">
    <property type="entry name" value="MCPsignal"/>
    <property type="match status" value="1"/>
</dbReference>
<evidence type="ECO:0000256" key="2">
    <source>
        <dbReference type="ARBA" id="ARBA00022519"/>
    </source>
</evidence>
<keyword evidence="2" id="KW-0997">Cell inner membrane</keyword>
<dbReference type="PRINTS" id="PR00260">
    <property type="entry name" value="CHEMTRNSDUCR"/>
</dbReference>
<dbReference type="Pfam" id="PF00672">
    <property type="entry name" value="HAMP"/>
    <property type="match status" value="1"/>
</dbReference>
<dbReference type="CDD" id="cd06225">
    <property type="entry name" value="HAMP"/>
    <property type="match status" value="1"/>
</dbReference>
<keyword evidence="2" id="KW-1003">Cell membrane</keyword>
<dbReference type="AlphaFoldDB" id="A0A839IS52"/>
<dbReference type="SMART" id="SM00304">
    <property type="entry name" value="HAMP"/>
    <property type="match status" value="1"/>
</dbReference>
<feature type="domain" description="HAMP" evidence="9">
    <location>
        <begin position="210"/>
        <end position="264"/>
    </location>
</feature>
<protein>
    <submittedName>
        <fullName evidence="10">Methyl-accepting chemotaxis protein</fullName>
    </submittedName>
</protein>
<dbReference type="PROSITE" id="PS50885">
    <property type="entry name" value="HAMP"/>
    <property type="match status" value="1"/>
</dbReference>
<comment type="caution">
    <text evidence="10">The sequence shown here is derived from an EMBL/GenBank/DDBJ whole genome shotgun (WGS) entry which is preliminary data.</text>
</comment>
<dbReference type="PROSITE" id="PS50192">
    <property type="entry name" value="T_SNARE"/>
    <property type="match status" value="1"/>
</dbReference>
<dbReference type="InterPro" id="IPR004089">
    <property type="entry name" value="MCPsignal_dom"/>
</dbReference>
<evidence type="ECO:0000313" key="10">
    <source>
        <dbReference type="EMBL" id="MBB1487771.1"/>
    </source>
</evidence>
<feature type="domain" description="T-SNARE coiled-coil homology" evidence="8">
    <location>
        <begin position="456"/>
        <end position="502"/>
    </location>
</feature>
<dbReference type="PANTHER" id="PTHR32089">
    <property type="entry name" value="METHYL-ACCEPTING CHEMOTAXIS PROTEIN MCPB"/>
    <property type="match status" value="1"/>
</dbReference>
<reference evidence="10 11" key="1">
    <citation type="submission" date="2020-08" db="EMBL/GenBank/DDBJ databases">
        <title>Oceanospirillum sp. nov. isolated from marine sediment.</title>
        <authorList>
            <person name="Ji X."/>
        </authorList>
    </citation>
    <scope>NUCLEOTIDE SEQUENCE [LARGE SCALE GENOMIC DNA]</scope>
    <source>
        <strain evidence="10 11">D5</strain>
    </source>
</reference>
<dbReference type="EMBL" id="JACJFM010000018">
    <property type="protein sequence ID" value="MBB1487771.1"/>
    <property type="molecule type" value="Genomic_DNA"/>
</dbReference>
<comment type="similarity">
    <text evidence="4">Belongs to the methyl-accepting chemotaxis (MCP) protein family.</text>
</comment>